<gene>
    <name evidence="3" type="ORF">MNBD_GAMMA01-1552</name>
</gene>
<dbReference type="AlphaFoldDB" id="A0A3B0VEC2"/>
<dbReference type="InterPro" id="IPR032710">
    <property type="entry name" value="NTF2-like_dom_sf"/>
</dbReference>
<dbReference type="EMBL" id="UOEW01000164">
    <property type="protein sequence ID" value="VAW37302.1"/>
    <property type="molecule type" value="Genomic_DNA"/>
</dbReference>
<name>A0A3B0VEC2_9ZZZZ</name>
<feature type="region of interest" description="Disordered" evidence="1">
    <location>
        <begin position="148"/>
        <end position="183"/>
    </location>
</feature>
<accession>A0A3B0VEC2</accession>
<evidence type="ECO:0000259" key="2">
    <source>
        <dbReference type="Pfam" id="PF13474"/>
    </source>
</evidence>
<dbReference type="Gene3D" id="3.10.450.50">
    <property type="match status" value="1"/>
</dbReference>
<feature type="compositionally biased region" description="Basic and acidic residues" evidence="1">
    <location>
        <begin position="149"/>
        <end position="183"/>
    </location>
</feature>
<organism evidence="3">
    <name type="scientific">hydrothermal vent metagenome</name>
    <dbReference type="NCBI Taxonomy" id="652676"/>
    <lineage>
        <taxon>unclassified sequences</taxon>
        <taxon>metagenomes</taxon>
        <taxon>ecological metagenomes</taxon>
    </lineage>
</organism>
<dbReference type="SUPFAM" id="SSF54427">
    <property type="entry name" value="NTF2-like"/>
    <property type="match status" value="1"/>
</dbReference>
<dbReference type="Pfam" id="PF13474">
    <property type="entry name" value="SnoaL_3"/>
    <property type="match status" value="1"/>
</dbReference>
<sequence length="183" mass="20955">MINKTLTITLLTTLFVFAAPTLANEDEQKILKIIQGIKYGWENGDGKPFRDTYLDFAGARYIESGGQNEGLDDLVTHHVEPEKDALEYLSLNFANIEINFEKDFAWAIADTKVKGKVKKSGKEFDKKGFQTFLFRLVDGQWKVVHTHSSGRDVKPKKIDNMKKHEHQAKEVKPTDHDSKEHKH</sequence>
<evidence type="ECO:0000256" key="1">
    <source>
        <dbReference type="SAM" id="MobiDB-lite"/>
    </source>
</evidence>
<dbReference type="InterPro" id="IPR037401">
    <property type="entry name" value="SnoaL-like"/>
</dbReference>
<evidence type="ECO:0000313" key="3">
    <source>
        <dbReference type="EMBL" id="VAW37302.1"/>
    </source>
</evidence>
<protein>
    <recommendedName>
        <fullName evidence="2">SnoaL-like domain-containing protein</fullName>
    </recommendedName>
</protein>
<proteinExistence type="predicted"/>
<feature type="domain" description="SnoaL-like" evidence="2">
    <location>
        <begin position="45"/>
        <end position="149"/>
    </location>
</feature>
<reference evidence="3" key="1">
    <citation type="submission" date="2018-06" db="EMBL/GenBank/DDBJ databases">
        <authorList>
            <person name="Zhirakovskaya E."/>
        </authorList>
    </citation>
    <scope>NUCLEOTIDE SEQUENCE</scope>
</reference>